<dbReference type="AlphaFoldDB" id="A0A1B2RCE1"/>
<evidence type="ECO:0000256" key="2">
    <source>
        <dbReference type="SAM" id="SignalP"/>
    </source>
</evidence>
<feature type="region of interest" description="Disordered" evidence="1">
    <location>
        <begin position="23"/>
        <end position="53"/>
    </location>
</feature>
<dbReference type="RefSeq" id="WP_227539193.1">
    <property type="nucleotide sequence ID" value="NZ_JAMKXD010000013.1"/>
</dbReference>
<evidence type="ECO:0000256" key="1">
    <source>
        <dbReference type="SAM" id="MobiDB-lite"/>
    </source>
</evidence>
<name>A0A1B2RCE1_ACIBA</name>
<geneLocation type="plasmid" evidence="3">
    <name>IHIT7853-OXA-23</name>
</geneLocation>
<protein>
    <recommendedName>
        <fullName evidence="4">Lipoprotein</fullName>
    </recommendedName>
</protein>
<dbReference type="EMBL" id="KX118105">
    <property type="protein sequence ID" value="AOB42318.1"/>
    <property type="molecule type" value="Genomic_DNA"/>
</dbReference>
<feature type="signal peptide" evidence="2">
    <location>
        <begin position="1"/>
        <end position="21"/>
    </location>
</feature>
<organism evidence="3">
    <name type="scientific">Acinetobacter baumannii</name>
    <dbReference type="NCBI Taxonomy" id="470"/>
    <lineage>
        <taxon>Bacteria</taxon>
        <taxon>Pseudomonadati</taxon>
        <taxon>Pseudomonadota</taxon>
        <taxon>Gammaproteobacteria</taxon>
        <taxon>Moraxellales</taxon>
        <taxon>Moraxellaceae</taxon>
        <taxon>Acinetobacter</taxon>
        <taxon>Acinetobacter calcoaceticus/baumannii complex</taxon>
    </lineage>
</organism>
<sequence length="53" mass="6219">MKMKILILCFISVFIAACSNEAEHRNTDEKTQKDWADRNKSNIDFEKHESKGF</sequence>
<accession>A0A1B2RCE1</accession>
<dbReference type="PROSITE" id="PS51257">
    <property type="entry name" value="PROKAR_LIPOPROTEIN"/>
    <property type="match status" value="1"/>
</dbReference>
<evidence type="ECO:0000313" key="3">
    <source>
        <dbReference type="EMBL" id="AOB42318.1"/>
    </source>
</evidence>
<keyword evidence="3" id="KW-0614">Plasmid</keyword>
<reference evidence="3" key="1">
    <citation type="journal article" date="2016" name="Gut Pathog.">
        <title>Genome sequence of OXA-23 producing Acinetobacter baumannii IHIT7853, a carbapenem-resistant strain from a cat belonging to international clone IC1.</title>
        <authorList>
            <person name="Ewers C."/>
            <person name="Klotz P."/>
            <person name="Scheufen S."/>
            <person name="Leidner U."/>
            <person name="Gottig S."/>
            <person name="Semmler T."/>
        </authorList>
    </citation>
    <scope>NUCLEOTIDE SEQUENCE</scope>
    <source>
        <strain evidence="3">IHIT7853</strain>
        <plasmid evidence="3">IHIT7853-OXA-23</plasmid>
    </source>
</reference>
<keyword evidence="2" id="KW-0732">Signal</keyword>
<proteinExistence type="predicted"/>
<evidence type="ECO:0008006" key="4">
    <source>
        <dbReference type="Google" id="ProtNLM"/>
    </source>
</evidence>
<feature type="chain" id="PRO_5008541206" description="Lipoprotein" evidence="2">
    <location>
        <begin position="22"/>
        <end position="53"/>
    </location>
</feature>